<dbReference type="AlphaFoldDB" id="A0A173ZG93"/>
<dbReference type="EMBL" id="CYZK01000003">
    <property type="protein sequence ID" value="CUN75137.1"/>
    <property type="molecule type" value="Genomic_DNA"/>
</dbReference>
<dbReference type="InterPro" id="IPR014710">
    <property type="entry name" value="RmlC-like_jellyroll"/>
</dbReference>
<dbReference type="InterPro" id="IPR051610">
    <property type="entry name" value="GPI/OXD"/>
</dbReference>
<keyword evidence="1" id="KW-0479">Metal-binding</keyword>
<gene>
    <name evidence="3" type="ORF">ERS852481_00764</name>
</gene>
<dbReference type="GO" id="GO:0046872">
    <property type="term" value="F:metal ion binding"/>
    <property type="evidence" value="ECO:0007669"/>
    <property type="project" value="UniProtKB-KW"/>
</dbReference>
<evidence type="ECO:0000256" key="1">
    <source>
        <dbReference type="ARBA" id="ARBA00022723"/>
    </source>
</evidence>
<name>A0A173ZG93_9FIRM</name>
<dbReference type="Pfam" id="PF07883">
    <property type="entry name" value="Cupin_2"/>
    <property type="match status" value="1"/>
</dbReference>
<sequence>MTKKSERQPIKAENVAGGAGYILKEKLIKGEQLGAYCKMFNEVTLKPGCEIGYHEHHGETETYYLTKGAGIYNDNGKEYPVEVGDVTFCADGNGHGIKNAGKEDLVFVALILKE</sequence>
<organism evidence="3 4">
    <name type="scientific">Coprococcus comes</name>
    <dbReference type="NCBI Taxonomy" id="410072"/>
    <lineage>
        <taxon>Bacteria</taxon>
        <taxon>Bacillati</taxon>
        <taxon>Bacillota</taxon>
        <taxon>Clostridia</taxon>
        <taxon>Lachnospirales</taxon>
        <taxon>Lachnospiraceae</taxon>
        <taxon>Coprococcus</taxon>
    </lineage>
</organism>
<dbReference type="PaxDb" id="410072-ERS852525_00952"/>
<evidence type="ECO:0000313" key="4">
    <source>
        <dbReference type="Proteomes" id="UP000095362"/>
    </source>
</evidence>
<dbReference type="RefSeq" id="WP_055260692.1">
    <property type="nucleotide sequence ID" value="NZ_CYZK01000003.1"/>
</dbReference>
<dbReference type="InterPro" id="IPR013096">
    <property type="entry name" value="Cupin_2"/>
</dbReference>
<proteinExistence type="predicted"/>
<dbReference type="STRING" id="410072.ERS852525_00952"/>
<protein>
    <submittedName>
        <fullName evidence="3">Uncharacterized conserved protein, contains double-stranded beta-helix domain</fullName>
    </submittedName>
</protein>
<dbReference type="PANTHER" id="PTHR35848:SF6">
    <property type="entry name" value="CUPIN TYPE-2 DOMAIN-CONTAINING PROTEIN"/>
    <property type="match status" value="1"/>
</dbReference>
<dbReference type="PANTHER" id="PTHR35848">
    <property type="entry name" value="OXALATE-BINDING PROTEIN"/>
    <property type="match status" value="1"/>
</dbReference>
<feature type="domain" description="Cupin type-2" evidence="2">
    <location>
        <begin position="42"/>
        <end position="109"/>
    </location>
</feature>
<accession>A0A173ZG93</accession>
<dbReference type="Proteomes" id="UP000095362">
    <property type="component" value="Unassembled WGS sequence"/>
</dbReference>
<dbReference type="SUPFAM" id="SSF51182">
    <property type="entry name" value="RmlC-like cupins"/>
    <property type="match status" value="1"/>
</dbReference>
<evidence type="ECO:0000259" key="2">
    <source>
        <dbReference type="Pfam" id="PF07883"/>
    </source>
</evidence>
<dbReference type="InterPro" id="IPR011051">
    <property type="entry name" value="RmlC_Cupin_sf"/>
</dbReference>
<dbReference type="Gene3D" id="2.60.120.10">
    <property type="entry name" value="Jelly Rolls"/>
    <property type="match status" value="1"/>
</dbReference>
<evidence type="ECO:0000313" key="3">
    <source>
        <dbReference type="EMBL" id="CUN75137.1"/>
    </source>
</evidence>
<dbReference type="CDD" id="cd02221">
    <property type="entry name" value="cupin_TM1287-like"/>
    <property type="match status" value="1"/>
</dbReference>
<reference evidence="3 4" key="1">
    <citation type="submission" date="2015-09" db="EMBL/GenBank/DDBJ databases">
        <authorList>
            <consortium name="Pathogen Informatics"/>
        </authorList>
    </citation>
    <scope>NUCLEOTIDE SEQUENCE [LARGE SCALE GENOMIC DNA]</scope>
    <source>
        <strain evidence="3 4">2789STDY5834866</strain>
    </source>
</reference>